<organism evidence="1 2">
    <name type="scientific">Solanum bulbocastanum</name>
    <name type="common">Wild potato</name>
    <dbReference type="NCBI Taxonomy" id="147425"/>
    <lineage>
        <taxon>Eukaryota</taxon>
        <taxon>Viridiplantae</taxon>
        <taxon>Streptophyta</taxon>
        <taxon>Embryophyta</taxon>
        <taxon>Tracheophyta</taxon>
        <taxon>Spermatophyta</taxon>
        <taxon>Magnoliopsida</taxon>
        <taxon>eudicotyledons</taxon>
        <taxon>Gunneridae</taxon>
        <taxon>Pentapetalae</taxon>
        <taxon>asterids</taxon>
        <taxon>lamiids</taxon>
        <taxon>Solanales</taxon>
        <taxon>Solanaceae</taxon>
        <taxon>Solanoideae</taxon>
        <taxon>Solaneae</taxon>
        <taxon>Solanum</taxon>
    </lineage>
</organism>
<evidence type="ECO:0000313" key="1">
    <source>
        <dbReference type="EMBL" id="KAK6777511.1"/>
    </source>
</evidence>
<comment type="caution">
    <text evidence="1">The sequence shown here is derived from an EMBL/GenBank/DDBJ whole genome shotgun (WGS) entry which is preliminary data.</text>
</comment>
<evidence type="ECO:0000313" key="2">
    <source>
        <dbReference type="Proteomes" id="UP001371456"/>
    </source>
</evidence>
<name>A0AAN8T2M4_SOLBU</name>
<dbReference type="AlphaFoldDB" id="A0AAN8T2M4"/>
<protein>
    <submittedName>
        <fullName evidence="1">Uncharacterized protein</fullName>
    </submittedName>
</protein>
<dbReference type="Proteomes" id="UP001371456">
    <property type="component" value="Unassembled WGS sequence"/>
</dbReference>
<sequence>MEVYEINHVEAKKENDFQNKNRNLGDDMKMNSDGNVVLTKQAHEQDEPHCGDTSDFVAENGDEEDNFNQMFECQVDEAAECNSDVQENKS</sequence>
<reference evidence="1 2" key="1">
    <citation type="submission" date="2024-02" db="EMBL/GenBank/DDBJ databases">
        <title>de novo genome assembly of Solanum bulbocastanum strain 11H21.</title>
        <authorList>
            <person name="Hosaka A.J."/>
        </authorList>
    </citation>
    <scope>NUCLEOTIDE SEQUENCE [LARGE SCALE GENOMIC DNA]</scope>
    <source>
        <tissue evidence="1">Young leaves</tissue>
    </source>
</reference>
<keyword evidence="2" id="KW-1185">Reference proteome</keyword>
<proteinExistence type="predicted"/>
<accession>A0AAN8T2M4</accession>
<gene>
    <name evidence="1" type="ORF">RDI58_024228</name>
</gene>
<dbReference type="EMBL" id="JBANQN010000010">
    <property type="protein sequence ID" value="KAK6777511.1"/>
    <property type="molecule type" value="Genomic_DNA"/>
</dbReference>